<protein>
    <submittedName>
        <fullName evidence="4">Class II aldolase/adducin family protein</fullName>
    </submittedName>
</protein>
<organism evidence="4 5">
    <name type="scientific">Candidatus Desulfacyla euxinica</name>
    <dbReference type="NCBI Taxonomy" id="2841693"/>
    <lineage>
        <taxon>Bacteria</taxon>
        <taxon>Deltaproteobacteria</taxon>
        <taxon>Candidatus Desulfacyla</taxon>
    </lineage>
</organism>
<accession>A0A8J6MW17</accession>
<dbReference type="InterPro" id="IPR001303">
    <property type="entry name" value="Aldolase_II/adducin_N"/>
</dbReference>
<comment type="caution">
    <text evidence="4">The sequence shown here is derived from an EMBL/GenBank/DDBJ whole genome shotgun (WGS) entry which is preliminary data.</text>
</comment>
<dbReference type="PANTHER" id="PTHR22789">
    <property type="entry name" value="FUCULOSE PHOSPHATE ALDOLASE"/>
    <property type="match status" value="1"/>
</dbReference>
<keyword evidence="1" id="KW-0479">Metal-binding</keyword>
<dbReference type="EMBL" id="JACNJD010000128">
    <property type="protein sequence ID" value="MBC8176353.1"/>
    <property type="molecule type" value="Genomic_DNA"/>
</dbReference>
<dbReference type="SUPFAM" id="SSF53639">
    <property type="entry name" value="AraD/HMP-PK domain-like"/>
    <property type="match status" value="1"/>
</dbReference>
<dbReference type="GO" id="GO:0016832">
    <property type="term" value="F:aldehyde-lyase activity"/>
    <property type="evidence" value="ECO:0007669"/>
    <property type="project" value="TreeGrafter"/>
</dbReference>
<dbReference type="GO" id="GO:0019323">
    <property type="term" value="P:pentose catabolic process"/>
    <property type="evidence" value="ECO:0007669"/>
    <property type="project" value="TreeGrafter"/>
</dbReference>
<feature type="domain" description="Class II aldolase/adducin N-terminal" evidence="3">
    <location>
        <begin position="16"/>
        <end position="195"/>
    </location>
</feature>
<dbReference type="Pfam" id="PF00596">
    <property type="entry name" value="Aldolase_II"/>
    <property type="match status" value="1"/>
</dbReference>
<dbReference type="PANTHER" id="PTHR22789:SF0">
    <property type="entry name" value="3-OXO-TETRONATE 4-PHOSPHATE DECARBOXYLASE-RELATED"/>
    <property type="match status" value="1"/>
</dbReference>
<evidence type="ECO:0000313" key="4">
    <source>
        <dbReference type="EMBL" id="MBC8176353.1"/>
    </source>
</evidence>
<dbReference type="Proteomes" id="UP000650524">
    <property type="component" value="Unassembled WGS sequence"/>
</dbReference>
<dbReference type="Gene3D" id="3.40.225.10">
    <property type="entry name" value="Class II aldolase/adducin N-terminal domain"/>
    <property type="match status" value="1"/>
</dbReference>
<proteinExistence type="predicted"/>
<evidence type="ECO:0000259" key="3">
    <source>
        <dbReference type="SMART" id="SM01007"/>
    </source>
</evidence>
<gene>
    <name evidence="4" type="ORF">H8E19_03035</name>
</gene>
<evidence type="ECO:0000256" key="2">
    <source>
        <dbReference type="ARBA" id="ARBA00023239"/>
    </source>
</evidence>
<evidence type="ECO:0000313" key="5">
    <source>
        <dbReference type="Proteomes" id="UP000650524"/>
    </source>
</evidence>
<evidence type="ECO:0000256" key="1">
    <source>
        <dbReference type="ARBA" id="ARBA00022723"/>
    </source>
</evidence>
<dbReference type="SMART" id="SM01007">
    <property type="entry name" value="Aldolase_II"/>
    <property type="match status" value="1"/>
</dbReference>
<dbReference type="GO" id="GO:0046872">
    <property type="term" value="F:metal ion binding"/>
    <property type="evidence" value="ECO:0007669"/>
    <property type="project" value="UniProtKB-KW"/>
</dbReference>
<keyword evidence="2" id="KW-0456">Lyase</keyword>
<dbReference type="AlphaFoldDB" id="A0A8J6MW17"/>
<sequence length="218" mass="23866">MVSNNNQRDNPYNSKEAFCRFCHLLYERHLAAGVGGNISARSGNRVLLTPTEYSLRDLHPDTVSVVNKKGILMEGDKPTKEANMHLRILRERPDINVVFHLHGPHIIAASTMFEPGPSTLPAITLGFACYAYPLPMIPFMVPGSPDLAKSVSEAFSGKDSFAVLLLNHGLITIGKDFNEAMNIAEEVDEAARVYVLTGGQTPPIPSEKIEQIKSLGNL</sequence>
<dbReference type="InterPro" id="IPR036409">
    <property type="entry name" value="Aldolase_II/adducin_N_sf"/>
</dbReference>
<name>A0A8J6MW17_9DELT</name>
<dbReference type="GO" id="GO:0005829">
    <property type="term" value="C:cytosol"/>
    <property type="evidence" value="ECO:0007669"/>
    <property type="project" value="TreeGrafter"/>
</dbReference>
<reference evidence="4 5" key="1">
    <citation type="submission" date="2020-08" db="EMBL/GenBank/DDBJ databases">
        <title>Bridging the membrane lipid divide: bacteria of the FCB group superphylum have the potential to synthesize archaeal ether lipids.</title>
        <authorList>
            <person name="Villanueva L."/>
            <person name="Von Meijenfeldt F.A.B."/>
            <person name="Westbye A.B."/>
            <person name="Yadav S."/>
            <person name="Hopmans E.C."/>
            <person name="Dutilh B.E."/>
            <person name="Sinninghe Damste J.S."/>
        </authorList>
    </citation>
    <scope>NUCLEOTIDE SEQUENCE [LARGE SCALE GENOMIC DNA]</scope>
    <source>
        <strain evidence="4">NIOZ-UU27</strain>
    </source>
</reference>
<dbReference type="InterPro" id="IPR050197">
    <property type="entry name" value="Aldolase_class_II_sugar_metab"/>
</dbReference>